<evidence type="ECO:0000256" key="9">
    <source>
        <dbReference type="ARBA" id="ARBA00023170"/>
    </source>
</evidence>
<dbReference type="GO" id="GO:0007204">
    <property type="term" value="P:positive regulation of cytosolic calcium ion concentration"/>
    <property type="evidence" value="ECO:0007669"/>
    <property type="project" value="TreeGrafter"/>
</dbReference>
<comment type="similarity">
    <text evidence="13">Belongs to the G-protein coupled receptor 1 family.</text>
</comment>
<feature type="transmembrane region" description="Helical" evidence="14">
    <location>
        <begin position="193"/>
        <end position="215"/>
    </location>
</feature>
<keyword evidence="8" id="KW-1015">Disulfide bond</keyword>
<feature type="domain" description="G-protein coupled receptors family 1 profile" evidence="15">
    <location>
        <begin position="39"/>
        <end position="290"/>
    </location>
</feature>
<dbReference type="GO" id="GO:0009897">
    <property type="term" value="C:external side of plasma membrane"/>
    <property type="evidence" value="ECO:0007669"/>
    <property type="project" value="TreeGrafter"/>
</dbReference>
<dbReference type="InterPro" id="IPR017452">
    <property type="entry name" value="GPCR_Rhodpsn_7TM"/>
</dbReference>
<evidence type="ECO:0000256" key="10">
    <source>
        <dbReference type="ARBA" id="ARBA00023180"/>
    </source>
</evidence>
<keyword evidence="2" id="KW-1003">Cell membrane</keyword>
<dbReference type="Pfam" id="PF00001">
    <property type="entry name" value="7tm_1"/>
    <property type="match status" value="1"/>
</dbReference>
<dbReference type="InterPro" id="IPR050119">
    <property type="entry name" value="CCR1-9-like"/>
</dbReference>
<evidence type="ECO:0000256" key="2">
    <source>
        <dbReference type="ARBA" id="ARBA00022475"/>
    </source>
</evidence>
<keyword evidence="11 13" id="KW-0807">Transducer</keyword>
<dbReference type="PROSITE" id="PS00237">
    <property type="entry name" value="G_PROTEIN_RECEP_F1_1"/>
    <property type="match status" value="1"/>
</dbReference>
<dbReference type="PANTHER" id="PTHR10489">
    <property type="entry name" value="CELL ADHESION MOLECULE"/>
    <property type="match status" value="1"/>
</dbReference>
<evidence type="ECO:0000256" key="3">
    <source>
        <dbReference type="ARBA" id="ARBA00022500"/>
    </source>
</evidence>
<name>A0AA88NJP9_CHASR</name>
<evidence type="ECO:0000256" key="13">
    <source>
        <dbReference type="RuleBase" id="RU000688"/>
    </source>
</evidence>
<organism evidence="16 17">
    <name type="scientific">Channa striata</name>
    <name type="common">Snakehead murrel</name>
    <name type="synonym">Ophicephalus striatus</name>
    <dbReference type="NCBI Taxonomy" id="64152"/>
    <lineage>
        <taxon>Eukaryota</taxon>
        <taxon>Metazoa</taxon>
        <taxon>Chordata</taxon>
        <taxon>Craniata</taxon>
        <taxon>Vertebrata</taxon>
        <taxon>Euteleostomi</taxon>
        <taxon>Actinopterygii</taxon>
        <taxon>Neopterygii</taxon>
        <taxon>Teleostei</taxon>
        <taxon>Neoteleostei</taxon>
        <taxon>Acanthomorphata</taxon>
        <taxon>Anabantaria</taxon>
        <taxon>Anabantiformes</taxon>
        <taxon>Channoidei</taxon>
        <taxon>Channidae</taxon>
        <taxon>Channa</taxon>
    </lineage>
</organism>
<reference evidence="16" key="1">
    <citation type="submission" date="2023-07" db="EMBL/GenBank/DDBJ databases">
        <title>Chromosome-level Genome Assembly of Striped Snakehead (Channa striata).</title>
        <authorList>
            <person name="Liu H."/>
        </authorList>
    </citation>
    <scope>NUCLEOTIDE SEQUENCE</scope>
    <source>
        <strain evidence="16">Gz</strain>
        <tissue evidence="16">Muscle</tissue>
    </source>
</reference>
<dbReference type="Proteomes" id="UP001187415">
    <property type="component" value="Unassembled WGS sequence"/>
</dbReference>
<dbReference type="Gene3D" id="1.20.1070.10">
    <property type="entry name" value="Rhodopsin 7-helix transmembrane proteins"/>
    <property type="match status" value="1"/>
</dbReference>
<dbReference type="PRINTS" id="PR00237">
    <property type="entry name" value="GPCRRHODOPSN"/>
</dbReference>
<keyword evidence="5 14" id="KW-1133">Transmembrane helix</keyword>
<keyword evidence="6 13" id="KW-0297">G-protein coupled receptor</keyword>
<dbReference type="PRINTS" id="PR00427">
    <property type="entry name" value="INTRLEUKIN8R"/>
</dbReference>
<dbReference type="GO" id="GO:0016494">
    <property type="term" value="F:C-X-C chemokine receptor activity"/>
    <property type="evidence" value="ECO:0007669"/>
    <property type="project" value="InterPro"/>
</dbReference>
<keyword evidence="10" id="KW-0325">Glycoprotein</keyword>
<evidence type="ECO:0000256" key="12">
    <source>
        <dbReference type="ARBA" id="ARBA00034130"/>
    </source>
</evidence>
<evidence type="ECO:0000256" key="8">
    <source>
        <dbReference type="ARBA" id="ARBA00023157"/>
    </source>
</evidence>
<evidence type="ECO:0000256" key="5">
    <source>
        <dbReference type="ARBA" id="ARBA00022989"/>
    </source>
</evidence>
<evidence type="ECO:0000256" key="6">
    <source>
        <dbReference type="ARBA" id="ARBA00023040"/>
    </source>
</evidence>
<dbReference type="PANTHER" id="PTHR10489:SF930">
    <property type="entry name" value="C-X-C CHEMOKINE RECEPTOR TYPE 1-LIKE"/>
    <property type="match status" value="1"/>
</dbReference>
<feature type="transmembrane region" description="Helical" evidence="14">
    <location>
        <begin position="269"/>
        <end position="293"/>
    </location>
</feature>
<evidence type="ECO:0000256" key="11">
    <source>
        <dbReference type="ARBA" id="ARBA00023224"/>
    </source>
</evidence>
<keyword evidence="17" id="KW-1185">Reference proteome</keyword>
<comment type="caution">
    <text evidence="16">The sequence shown here is derived from an EMBL/GenBank/DDBJ whole genome shotgun (WGS) entry which is preliminary data.</text>
</comment>
<evidence type="ECO:0000313" key="16">
    <source>
        <dbReference type="EMBL" id="KAK2856951.1"/>
    </source>
</evidence>
<evidence type="ECO:0000313" key="17">
    <source>
        <dbReference type="Proteomes" id="UP001187415"/>
    </source>
</evidence>
<sequence length="334" mass="37898">MEVMSSSILFSGDFFGNDTNHNDSANYTVDEVLSPSFQGNLLVVWVIGTSRRTLTPSDVYLFHMTIADGLMALTVPFSTVNLIHGWVFGDFMCKLVNLIFEMNFYTSILFLVFISFDRYLVIVRARETLNSRKRMCSRILCAAVWAFGSVLSLPALFNKVFKLEDSDLLICNETFTMGDPTLWRIAVRGVRHILGFFIPLVVMVTCYSITIARLLRTRGFQKHRAMRVITAVVIAFLLCWTPYHMTMIVETLLRAGAIPFNCAVRRGVTMASIVTTNLALLHSCINPVLYAFVGEKFRKNMMWCFQKQFRQERMSLPKFSRSTSQSSEGSGAVL</sequence>
<comment type="subunit">
    <text evidence="12">Interacts with IL8. Interacts with GNAI2.</text>
</comment>
<dbReference type="AlphaFoldDB" id="A0AA88NJP9"/>
<protein>
    <recommendedName>
        <fullName evidence="15">G-protein coupled receptors family 1 profile domain-containing protein</fullName>
    </recommendedName>
</protein>
<proteinExistence type="inferred from homology"/>
<feature type="transmembrane region" description="Helical" evidence="14">
    <location>
        <begin position="104"/>
        <end position="123"/>
    </location>
</feature>
<dbReference type="GO" id="GO:0019722">
    <property type="term" value="P:calcium-mediated signaling"/>
    <property type="evidence" value="ECO:0007669"/>
    <property type="project" value="TreeGrafter"/>
</dbReference>
<keyword evidence="9 13" id="KW-0675">Receptor</keyword>
<dbReference type="SUPFAM" id="SSF81321">
    <property type="entry name" value="Family A G protein-coupled receptor-like"/>
    <property type="match status" value="1"/>
</dbReference>
<keyword evidence="3" id="KW-0145">Chemotaxis</keyword>
<dbReference type="InterPro" id="IPR000276">
    <property type="entry name" value="GPCR_Rhodpsn"/>
</dbReference>
<feature type="transmembrane region" description="Helical" evidence="14">
    <location>
        <begin position="227"/>
        <end position="249"/>
    </location>
</feature>
<dbReference type="GO" id="GO:0016493">
    <property type="term" value="F:C-C chemokine receptor activity"/>
    <property type="evidence" value="ECO:0007669"/>
    <property type="project" value="TreeGrafter"/>
</dbReference>
<dbReference type="PROSITE" id="PS50262">
    <property type="entry name" value="G_PROTEIN_RECEP_F1_2"/>
    <property type="match status" value="1"/>
</dbReference>
<dbReference type="EMBL" id="JAUPFM010000003">
    <property type="protein sequence ID" value="KAK2856951.1"/>
    <property type="molecule type" value="Genomic_DNA"/>
</dbReference>
<evidence type="ECO:0000256" key="7">
    <source>
        <dbReference type="ARBA" id="ARBA00023136"/>
    </source>
</evidence>
<evidence type="ECO:0000256" key="4">
    <source>
        <dbReference type="ARBA" id="ARBA00022692"/>
    </source>
</evidence>
<feature type="transmembrane region" description="Helical" evidence="14">
    <location>
        <begin position="60"/>
        <end position="84"/>
    </location>
</feature>
<feature type="transmembrane region" description="Helical" evidence="14">
    <location>
        <begin position="135"/>
        <end position="157"/>
    </location>
</feature>
<dbReference type="GO" id="GO:0006955">
    <property type="term" value="P:immune response"/>
    <property type="evidence" value="ECO:0007669"/>
    <property type="project" value="TreeGrafter"/>
</dbReference>
<dbReference type="GO" id="GO:0019957">
    <property type="term" value="F:C-C chemokine binding"/>
    <property type="evidence" value="ECO:0007669"/>
    <property type="project" value="TreeGrafter"/>
</dbReference>
<evidence type="ECO:0000259" key="15">
    <source>
        <dbReference type="PROSITE" id="PS50262"/>
    </source>
</evidence>
<evidence type="ECO:0000256" key="1">
    <source>
        <dbReference type="ARBA" id="ARBA00004651"/>
    </source>
</evidence>
<keyword evidence="4 13" id="KW-0812">Transmembrane</keyword>
<gene>
    <name evidence="16" type="ORF">Q5P01_005686</name>
</gene>
<evidence type="ECO:0000256" key="14">
    <source>
        <dbReference type="SAM" id="Phobius"/>
    </source>
</evidence>
<keyword evidence="7 14" id="KW-0472">Membrane</keyword>
<accession>A0AA88NJP9</accession>
<comment type="subcellular location">
    <subcellularLocation>
        <location evidence="1">Cell membrane</location>
        <topology evidence="1">Multi-pass membrane protein</topology>
    </subcellularLocation>
</comment>
<dbReference type="InterPro" id="IPR000174">
    <property type="entry name" value="Chemokine_CXCR_1/2"/>
</dbReference>
<dbReference type="GO" id="GO:0030593">
    <property type="term" value="P:neutrophil chemotaxis"/>
    <property type="evidence" value="ECO:0007669"/>
    <property type="project" value="TreeGrafter"/>
</dbReference>